<dbReference type="GO" id="GO:0009247">
    <property type="term" value="P:glycolipid biosynthetic process"/>
    <property type="evidence" value="ECO:0007669"/>
    <property type="project" value="InterPro"/>
</dbReference>
<evidence type="ECO:0000313" key="7">
    <source>
        <dbReference type="EMBL" id="HIU34072.1"/>
    </source>
</evidence>
<evidence type="ECO:0000256" key="2">
    <source>
        <dbReference type="ARBA" id="ARBA00006962"/>
    </source>
</evidence>
<dbReference type="InterPro" id="IPR007235">
    <property type="entry name" value="Glyco_trans_28_C"/>
</dbReference>
<evidence type="ECO:0000256" key="3">
    <source>
        <dbReference type="ARBA" id="ARBA00022676"/>
    </source>
</evidence>
<comment type="subcellular location">
    <subcellularLocation>
        <location evidence="1">Membrane</location>
    </subcellularLocation>
</comment>
<dbReference type="Proteomes" id="UP000824072">
    <property type="component" value="Unassembled WGS sequence"/>
</dbReference>
<evidence type="ECO:0000256" key="4">
    <source>
        <dbReference type="ARBA" id="ARBA00022679"/>
    </source>
</evidence>
<feature type="domain" description="Diacylglycerol glucosyltransferase N-terminal" evidence="6">
    <location>
        <begin position="16"/>
        <end position="178"/>
    </location>
</feature>
<dbReference type="AlphaFoldDB" id="A0A9D1IDB3"/>
<dbReference type="SUPFAM" id="SSF53756">
    <property type="entry name" value="UDP-Glycosyltransferase/glycogen phosphorylase"/>
    <property type="match status" value="1"/>
</dbReference>
<protein>
    <submittedName>
        <fullName evidence="7">Glycosyltransferase</fullName>
    </submittedName>
</protein>
<proteinExistence type="inferred from homology"/>
<dbReference type="InterPro" id="IPR009695">
    <property type="entry name" value="Diacylglyc_glucosyltr_N"/>
</dbReference>
<dbReference type="InterPro" id="IPR050519">
    <property type="entry name" value="Glycosyltransf_28_UgtP"/>
</dbReference>
<evidence type="ECO:0000259" key="6">
    <source>
        <dbReference type="Pfam" id="PF06925"/>
    </source>
</evidence>
<dbReference type="Pfam" id="PF06925">
    <property type="entry name" value="MGDG_synth"/>
    <property type="match status" value="1"/>
</dbReference>
<evidence type="ECO:0000313" key="8">
    <source>
        <dbReference type="Proteomes" id="UP000824072"/>
    </source>
</evidence>
<dbReference type="PANTHER" id="PTHR43025:SF3">
    <property type="entry name" value="MONOGALACTOSYLDIACYLGLYCEROL SYNTHASE 1, CHLOROPLASTIC"/>
    <property type="match status" value="1"/>
</dbReference>
<keyword evidence="4" id="KW-0808">Transferase</keyword>
<organism evidence="7 8">
    <name type="scientific">Candidatus Pullichristensenella excrementigallinarum</name>
    <dbReference type="NCBI Taxonomy" id="2840907"/>
    <lineage>
        <taxon>Bacteria</taxon>
        <taxon>Bacillati</taxon>
        <taxon>Bacillota</taxon>
        <taxon>Clostridia</taxon>
        <taxon>Candidatus Pullichristensenella</taxon>
    </lineage>
</organism>
<gene>
    <name evidence="7" type="ORF">IAB02_05865</name>
</gene>
<accession>A0A9D1IDB3</accession>
<name>A0A9D1IDB3_9FIRM</name>
<dbReference type="Gene3D" id="3.40.50.2000">
    <property type="entry name" value="Glycogen Phosphorylase B"/>
    <property type="match status" value="1"/>
</dbReference>
<dbReference type="Pfam" id="PF04101">
    <property type="entry name" value="Glyco_tran_28_C"/>
    <property type="match status" value="1"/>
</dbReference>
<evidence type="ECO:0000256" key="1">
    <source>
        <dbReference type="ARBA" id="ARBA00004370"/>
    </source>
</evidence>
<comment type="similarity">
    <text evidence="2">Belongs to the glycosyltransferase 28 family.</text>
</comment>
<comment type="caution">
    <text evidence="7">The sequence shown here is derived from an EMBL/GenBank/DDBJ whole genome shotgun (WGS) entry which is preliminary data.</text>
</comment>
<keyword evidence="3" id="KW-0328">Glycosyltransferase</keyword>
<reference evidence="7" key="1">
    <citation type="submission" date="2020-10" db="EMBL/GenBank/DDBJ databases">
        <authorList>
            <person name="Gilroy R."/>
        </authorList>
    </citation>
    <scope>NUCLEOTIDE SEQUENCE</scope>
    <source>
        <strain evidence="7">ChiHcec3-11533</strain>
    </source>
</reference>
<sequence length="382" mass="42811">MKKILLITTTHTGCGHKSISDSLMDWFCDMPEVEVVQVDGFEKLVNRFARTLCGSYGIVTRHAKFLWAMTWAFGSRFNGFYCNLMTLWARKRFMRLVQQEKPDVVITTHPMFNSSLLNVCEREGLRLPFVSVQADPVTIHKSWCDPRSEIVVCATEEAVKCTLGFGVPREKIRLVGFPTRRRFTDIAQSTDKPPYDPSRPARCLMMSGGEGSGKLGRYALAILKNTDVHLTIVCGRNKQLKLRLETLLKPHYGDRIDIKGFVNDMENVMLESDILIARGSPNTFFEGIVMNVPLIITGALPGQEQGNPDLVAHNNLGIVCETIHGLPDAVKYLLKDNGQKLQQIRSAQQAYRRFDNARRIAEIARAVALGTETGSPPEISAK</sequence>
<evidence type="ECO:0000259" key="5">
    <source>
        <dbReference type="Pfam" id="PF04101"/>
    </source>
</evidence>
<feature type="domain" description="Glycosyl transferase family 28 C-terminal" evidence="5">
    <location>
        <begin position="223"/>
        <end position="298"/>
    </location>
</feature>
<dbReference type="EMBL" id="DVMU01000130">
    <property type="protein sequence ID" value="HIU34072.1"/>
    <property type="molecule type" value="Genomic_DNA"/>
</dbReference>
<dbReference type="PANTHER" id="PTHR43025">
    <property type="entry name" value="MONOGALACTOSYLDIACYLGLYCEROL SYNTHASE"/>
    <property type="match status" value="1"/>
</dbReference>
<dbReference type="GO" id="GO:0016020">
    <property type="term" value="C:membrane"/>
    <property type="evidence" value="ECO:0007669"/>
    <property type="project" value="UniProtKB-SubCell"/>
</dbReference>
<dbReference type="GO" id="GO:0016758">
    <property type="term" value="F:hexosyltransferase activity"/>
    <property type="evidence" value="ECO:0007669"/>
    <property type="project" value="InterPro"/>
</dbReference>
<reference evidence="7" key="2">
    <citation type="journal article" date="2021" name="PeerJ">
        <title>Extensive microbial diversity within the chicken gut microbiome revealed by metagenomics and culture.</title>
        <authorList>
            <person name="Gilroy R."/>
            <person name="Ravi A."/>
            <person name="Getino M."/>
            <person name="Pursley I."/>
            <person name="Horton D.L."/>
            <person name="Alikhan N.F."/>
            <person name="Baker D."/>
            <person name="Gharbi K."/>
            <person name="Hall N."/>
            <person name="Watson M."/>
            <person name="Adriaenssens E.M."/>
            <person name="Foster-Nyarko E."/>
            <person name="Jarju S."/>
            <person name="Secka A."/>
            <person name="Antonio M."/>
            <person name="Oren A."/>
            <person name="Chaudhuri R.R."/>
            <person name="La Ragione R."/>
            <person name="Hildebrand F."/>
            <person name="Pallen M.J."/>
        </authorList>
    </citation>
    <scope>NUCLEOTIDE SEQUENCE</scope>
    <source>
        <strain evidence="7">ChiHcec3-11533</strain>
    </source>
</reference>